<dbReference type="EMBL" id="CP070619">
    <property type="protein sequence ID" value="QSE92115.1"/>
    <property type="molecule type" value="Genomic_DNA"/>
</dbReference>
<proteinExistence type="predicted"/>
<protein>
    <submittedName>
        <fullName evidence="1">Uncharacterized protein</fullName>
    </submittedName>
</protein>
<dbReference type="RefSeq" id="WP_206008501.1">
    <property type="nucleotide sequence ID" value="NZ_CP070619.1"/>
</dbReference>
<name>A0A974W6K1_9NOCA</name>
<accession>A0A974W6K1</accession>
<reference evidence="1 2" key="1">
    <citation type="journal article" date="2021" name="Microbiol. Resour. Announc.">
        <title>Complete Genome Sequences of Two Rhodococcus sp. Strains with Large and Linear Chromosomes, Isolated from Apple Rhizosphere.</title>
        <authorList>
            <person name="Benning S."/>
            <person name="Brugnone N."/>
            <person name="Siani R."/>
            <person name="Kublik S."/>
            <person name="Schloter M."/>
            <person name="Rad V."/>
        </authorList>
    </citation>
    <scope>NUCLEOTIDE SEQUENCE [LARGE SCALE GENOMIC DNA]</scope>
    <source>
        <strain evidence="1 2">R79</strain>
    </source>
</reference>
<reference evidence="1 2" key="2">
    <citation type="journal article" date="2022" name="Arch. Microbiol.">
        <title>Rhodococcus pseudokoreensis sp. nov. isolated from the rhizosphere of young M26 apple rootstocks.</title>
        <authorList>
            <person name="Kampfer P."/>
            <person name="Glaeser S.P."/>
            <person name="Blom J."/>
            <person name="Wolf J."/>
            <person name="Benning S."/>
            <person name="Schloter M."/>
            <person name="Neumann-Schaal M."/>
        </authorList>
    </citation>
    <scope>NUCLEOTIDE SEQUENCE [LARGE SCALE GENOMIC DNA]</scope>
    <source>
        <strain evidence="1 2">R79</strain>
    </source>
</reference>
<dbReference type="Proteomes" id="UP000662986">
    <property type="component" value="Chromosome"/>
</dbReference>
<organism evidence="1 2">
    <name type="scientific">Rhodococcus pseudokoreensis</name>
    <dbReference type="NCBI Taxonomy" id="2811421"/>
    <lineage>
        <taxon>Bacteria</taxon>
        <taxon>Bacillati</taxon>
        <taxon>Actinomycetota</taxon>
        <taxon>Actinomycetes</taxon>
        <taxon>Mycobacteriales</taxon>
        <taxon>Nocardiaceae</taxon>
        <taxon>Rhodococcus</taxon>
    </lineage>
</organism>
<gene>
    <name evidence="1" type="ORF">JWS13_27515</name>
</gene>
<sequence length="60" mass="6366">MRGDVLPRPARLEGLDHRAGEALVVLVTVKYGISAVNGHGKSVRSGALDEHGVVFASMRL</sequence>
<evidence type="ECO:0000313" key="2">
    <source>
        <dbReference type="Proteomes" id="UP000662986"/>
    </source>
</evidence>
<keyword evidence="2" id="KW-1185">Reference proteome</keyword>
<evidence type="ECO:0000313" key="1">
    <source>
        <dbReference type="EMBL" id="QSE92115.1"/>
    </source>
</evidence>